<accession>A0A7S2EWK9</accession>
<dbReference type="EMBL" id="HBGO01035226">
    <property type="protein sequence ID" value="CAD9360049.1"/>
    <property type="molecule type" value="Transcribed_RNA"/>
</dbReference>
<protein>
    <submittedName>
        <fullName evidence="3">Uncharacterized protein</fullName>
    </submittedName>
</protein>
<name>A0A7S2EWK9_TRICV</name>
<reference evidence="3" key="1">
    <citation type="submission" date="2021-01" db="EMBL/GenBank/DDBJ databases">
        <authorList>
            <person name="Corre E."/>
            <person name="Pelletier E."/>
            <person name="Niang G."/>
            <person name="Scheremetjew M."/>
            <person name="Finn R."/>
            <person name="Kale V."/>
            <person name="Holt S."/>
            <person name="Cochrane G."/>
            <person name="Meng A."/>
            <person name="Brown T."/>
            <person name="Cohen L."/>
        </authorList>
    </citation>
    <scope>NUCLEOTIDE SEQUENCE</scope>
    <source>
        <strain evidence="3">Grunow 1884</strain>
    </source>
</reference>
<keyword evidence="2" id="KW-0472">Membrane</keyword>
<evidence type="ECO:0000256" key="1">
    <source>
        <dbReference type="SAM" id="MobiDB-lite"/>
    </source>
</evidence>
<keyword evidence="2" id="KW-0812">Transmembrane</keyword>
<dbReference type="SUPFAM" id="SSF81321">
    <property type="entry name" value="Family A G protein-coupled receptor-like"/>
    <property type="match status" value="1"/>
</dbReference>
<evidence type="ECO:0000313" key="3">
    <source>
        <dbReference type="EMBL" id="CAD9360049.1"/>
    </source>
</evidence>
<feature type="compositionally biased region" description="Low complexity" evidence="1">
    <location>
        <begin position="149"/>
        <end position="168"/>
    </location>
</feature>
<evidence type="ECO:0000256" key="2">
    <source>
        <dbReference type="SAM" id="Phobius"/>
    </source>
</evidence>
<proteinExistence type="predicted"/>
<feature type="region of interest" description="Disordered" evidence="1">
    <location>
        <begin position="148"/>
        <end position="168"/>
    </location>
</feature>
<dbReference type="AlphaFoldDB" id="A0A7S2EWK9"/>
<feature type="transmembrane region" description="Helical" evidence="2">
    <location>
        <begin position="72"/>
        <end position="94"/>
    </location>
</feature>
<organism evidence="3">
    <name type="scientific">Trieres chinensis</name>
    <name type="common">Marine centric diatom</name>
    <name type="synonym">Odontella sinensis</name>
    <dbReference type="NCBI Taxonomy" id="1514140"/>
    <lineage>
        <taxon>Eukaryota</taxon>
        <taxon>Sar</taxon>
        <taxon>Stramenopiles</taxon>
        <taxon>Ochrophyta</taxon>
        <taxon>Bacillariophyta</taxon>
        <taxon>Mediophyceae</taxon>
        <taxon>Biddulphiophycidae</taxon>
        <taxon>Eupodiscales</taxon>
        <taxon>Parodontellaceae</taxon>
        <taxon>Trieres</taxon>
    </lineage>
</organism>
<sequence length="168" mass="19704">MAWVYVSIRRQENRMKRYAVRGAEEDHHRQSKRIRKILILYTLALFLCWGVPLTILVVTIELGSFTTKVPFGVRAFLEMLIPLSGFFNMLVYFLPNCLKYQQQHPGTWLITTYFLVLVPYRYTSFSWRLGRNNEDEVEPSDNMNFAKFNTSNTNKNPSTTTTTMNGQM</sequence>
<feature type="transmembrane region" description="Helical" evidence="2">
    <location>
        <begin position="38"/>
        <end position="60"/>
    </location>
</feature>
<gene>
    <name evidence="3" type="ORF">OSIN01602_LOCUS20351</name>
</gene>
<keyword evidence="2" id="KW-1133">Transmembrane helix</keyword>
<dbReference type="CDD" id="cd00637">
    <property type="entry name" value="7tm_classA_rhodopsin-like"/>
    <property type="match status" value="1"/>
</dbReference>
<dbReference type="Gene3D" id="1.20.1070.10">
    <property type="entry name" value="Rhodopsin 7-helix transmembrane proteins"/>
    <property type="match status" value="1"/>
</dbReference>